<dbReference type="OrthoDB" id="2014201at2759"/>
<name>A0A8H3VP79_VENIN</name>
<accession>A0A8H3VP79</accession>
<dbReference type="InterPro" id="IPR050587">
    <property type="entry name" value="GNT1/Glycosyltrans_8"/>
</dbReference>
<keyword evidence="2" id="KW-1185">Reference proteome</keyword>
<dbReference type="Pfam" id="PF01501">
    <property type="entry name" value="Glyco_transf_8"/>
    <property type="match status" value="1"/>
</dbReference>
<dbReference type="Gene3D" id="3.90.550.10">
    <property type="entry name" value="Spore Coat Polysaccharide Biosynthesis Protein SpsA, Chain A"/>
    <property type="match status" value="1"/>
</dbReference>
<evidence type="ECO:0008006" key="3">
    <source>
        <dbReference type="Google" id="ProtNLM"/>
    </source>
</evidence>
<reference evidence="1 2" key="1">
    <citation type="submission" date="2019-07" db="EMBL/GenBank/DDBJ databases">
        <title>Venturia inaequalis Genome Resource.</title>
        <authorList>
            <person name="Lichtner F.J."/>
        </authorList>
    </citation>
    <scope>NUCLEOTIDE SEQUENCE [LARGE SCALE GENOMIC DNA]</scope>
    <source>
        <strain evidence="1 2">DMI_063113</strain>
    </source>
</reference>
<evidence type="ECO:0000313" key="1">
    <source>
        <dbReference type="EMBL" id="KAE9991288.1"/>
    </source>
</evidence>
<dbReference type="EMBL" id="WNWR01000101">
    <property type="protein sequence ID" value="KAE9991288.1"/>
    <property type="molecule type" value="Genomic_DNA"/>
</dbReference>
<dbReference type="GO" id="GO:0016757">
    <property type="term" value="F:glycosyltransferase activity"/>
    <property type="evidence" value="ECO:0007669"/>
    <property type="project" value="InterPro"/>
</dbReference>
<dbReference type="AlphaFoldDB" id="A0A8H3VP79"/>
<dbReference type="SUPFAM" id="SSF53448">
    <property type="entry name" value="Nucleotide-diphospho-sugar transferases"/>
    <property type="match status" value="1"/>
</dbReference>
<proteinExistence type="predicted"/>
<protein>
    <recommendedName>
        <fullName evidence="3">Glycosyltransferase family 8 protein</fullName>
    </recommendedName>
</protein>
<dbReference type="InterPro" id="IPR002495">
    <property type="entry name" value="Glyco_trans_8"/>
</dbReference>
<sequence length="350" mass="40494">MTPWLNMHQNTSQSAYRMISLAAVFIFLLSSFVYTFHHGSRSSPTTHPLEGDGVLPRQTRAYATFFSTRVENDTVQDDYFTAVRVLTYQILHHPETRTNLDIPLLILVPPHVSEYKRQVLTNEGATIVPVELLLPTNNTFSPVDARYRDQFCKIRLFKMTQYDRILYMDTDMLITKSMDGIWDEPASQTPRSTITSNESLIRVDEAPLPPTYLFTGVSDAGGGNHPFPPVEGADINGGFWMIRPDLALFNYYRSLMDIPNRFDSAFMEQAMLTYAHRRDGPMPWTAFPMGKWNANWPNKGDVEGGCASLHDKFWREDNKDWIDRLLVEMWWRMQGRMEGYWQRKWLKTGG</sequence>
<comment type="caution">
    <text evidence="1">The sequence shown here is derived from an EMBL/GenBank/DDBJ whole genome shotgun (WGS) entry which is preliminary data.</text>
</comment>
<organism evidence="1 2">
    <name type="scientific">Venturia inaequalis</name>
    <name type="common">Apple scab fungus</name>
    <dbReference type="NCBI Taxonomy" id="5025"/>
    <lineage>
        <taxon>Eukaryota</taxon>
        <taxon>Fungi</taxon>
        <taxon>Dikarya</taxon>
        <taxon>Ascomycota</taxon>
        <taxon>Pezizomycotina</taxon>
        <taxon>Dothideomycetes</taxon>
        <taxon>Pleosporomycetidae</taxon>
        <taxon>Venturiales</taxon>
        <taxon>Venturiaceae</taxon>
        <taxon>Venturia</taxon>
    </lineage>
</organism>
<dbReference type="Proteomes" id="UP000490939">
    <property type="component" value="Unassembled WGS sequence"/>
</dbReference>
<evidence type="ECO:0000313" key="2">
    <source>
        <dbReference type="Proteomes" id="UP000490939"/>
    </source>
</evidence>
<dbReference type="PANTHER" id="PTHR11183">
    <property type="entry name" value="GLYCOGENIN SUBFAMILY MEMBER"/>
    <property type="match status" value="1"/>
</dbReference>
<gene>
    <name evidence="1" type="ORF">EG327_000177</name>
</gene>
<dbReference type="InterPro" id="IPR029044">
    <property type="entry name" value="Nucleotide-diphossugar_trans"/>
</dbReference>